<name>A0ABT5MB41_9BURK</name>
<comment type="caution">
    <text evidence="3">The sequence shown here is derived from an EMBL/GenBank/DDBJ whole genome shotgun (WGS) entry which is preliminary data.</text>
</comment>
<dbReference type="RefSeq" id="WP_273924729.1">
    <property type="nucleotide sequence ID" value="NZ_JAQSIO010000001.1"/>
</dbReference>
<dbReference type="Proteomes" id="UP001528672">
    <property type="component" value="Unassembled WGS sequence"/>
</dbReference>
<dbReference type="Pfam" id="PF00561">
    <property type="entry name" value="Abhydrolase_1"/>
    <property type="match status" value="1"/>
</dbReference>
<evidence type="ECO:0000259" key="2">
    <source>
        <dbReference type="Pfam" id="PF00561"/>
    </source>
</evidence>
<reference evidence="3 4" key="1">
    <citation type="submission" date="2023-02" db="EMBL/GenBank/DDBJ databases">
        <title>Bacterial whole genome sequence for Curvibacter sp. HBC28.</title>
        <authorList>
            <person name="Le V."/>
            <person name="Ko S.-R."/>
            <person name="Ahn C.-Y."/>
            <person name="Oh H.-M."/>
        </authorList>
    </citation>
    <scope>NUCLEOTIDE SEQUENCE [LARGE SCALE GENOMIC DNA]</scope>
    <source>
        <strain evidence="3 4">HBC28</strain>
    </source>
</reference>
<dbReference type="InterPro" id="IPR050266">
    <property type="entry name" value="AB_hydrolase_sf"/>
</dbReference>
<dbReference type="InterPro" id="IPR029058">
    <property type="entry name" value="AB_hydrolase_fold"/>
</dbReference>
<proteinExistence type="predicted"/>
<evidence type="ECO:0000313" key="4">
    <source>
        <dbReference type="Proteomes" id="UP001528672"/>
    </source>
</evidence>
<feature type="domain" description="AB hydrolase-1" evidence="2">
    <location>
        <begin position="34"/>
        <end position="163"/>
    </location>
</feature>
<organism evidence="3 4">
    <name type="scientific">Curvibacter microcysteis</name>
    <dbReference type="NCBI Taxonomy" id="3026419"/>
    <lineage>
        <taxon>Bacteria</taxon>
        <taxon>Pseudomonadati</taxon>
        <taxon>Pseudomonadota</taxon>
        <taxon>Betaproteobacteria</taxon>
        <taxon>Burkholderiales</taxon>
        <taxon>Comamonadaceae</taxon>
        <taxon>Curvibacter</taxon>
    </lineage>
</organism>
<dbReference type="PANTHER" id="PTHR43798">
    <property type="entry name" value="MONOACYLGLYCEROL LIPASE"/>
    <property type="match status" value="1"/>
</dbReference>
<dbReference type="InterPro" id="IPR000073">
    <property type="entry name" value="AB_hydrolase_1"/>
</dbReference>
<dbReference type="PANTHER" id="PTHR43798:SF31">
    <property type="entry name" value="AB HYDROLASE SUPERFAMILY PROTEIN YCLE"/>
    <property type="match status" value="1"/>
</dbReference>
<gene>
    <name evidence="3" type="ORF">PSQ39_01005</name>
</gene>
<keyword evidence="1 3" id="KW-0378">Hydrolase</keyword>
<dbReference type="SUPFAM" id="SSF53474">
    <property type="entry name" value="alpha/beta-Hydrolases"/>
    <property type="match status" value="1"/>
</dbReference>
<evidence type="ECO:0000256" key="1">
    <source>
        <dbReference type="ARBA" id="ARBA00022801"/>
    </source>
</evidence>
<dbReference type="Gene3D" id="3.40.50.1820">
    <property type="entry name" value="alpha/beta hydrolase"/>
    <property type="match status" value="1"/>
</dbReference>
<protein>
    <submittedName>
        <fullName evidence="3">Alpha/beta hydrolase</fullName>
    </submittedName>
</protein>
<dbReference type="EMBL" id="JAQSIO010000001">
    <property type="protein sequence ID" value="MDD0813199.1"/>
    <property type="molecule type" value="Genomic_DNA"/>
</dbReference>
<accession>A0ABT5MB41</accession>
<keyword evidence="4" id="KW-1185">Reference proteome</keyword>
<sequence length="290" mass="32563">MPHKLSDVAGLQIKQFKTNDGVALSYWEAGQGEPLIFVPGWSSHGAQYINLLYLLSKDYHVYVLDPRNQGLSQKVQYGNRIARHAMDLRQFGQHLGLDSASYVGHSMGAAILWHYVDLFGTDSVRRAAFVDQPISIYAHADWTEQERLEAGGSTTSPERMVAAFTAGGPVNALVTDLKVLERSQRTDSPYYRNSESFAAAFVQNDPAALARVLFNHTVNDWRDVVRYKLTVPVAFFSGEESNNLPSQRWAQSVVPGAQLYAYSSAEQGDHFLMFKNPLRFVRDLRTFLAR</sequence>
<dbReference type="GO" id="GO:0016787">
    <property type="term" value="F:hydrolase activity"/>
    <property type="evidence" value="ECO:0007669"/>
    <property type="project" value="UniProtKB-KW"/>
</dbReference>
<evidence type="ECO:0000313" key="3">
    <source>
        <dbReference type="EMBL" id="MDD0813199.1"/>
    </source>
</evidence>